<dbReference type="Pfam" id="PF13385">
    <property type="entry name" value="Laminin_G_3"/>
    <property type="match status" value="1"/>
</dbReference>
<evidence type="ECO:0000259" key="7">
    <source>
        <dbReference type="SMART" id="SM00560"/>
    </source>
</evidence>
<dbReference type="SMART" id="SM00560">
    <property type="entry name" value="LamGL"/>
    <property type="match status" value="1"/>
</dbReference>
<dbReference type="Gene3D" id="2.115.10.20">
    <property type="entry name" value="Glycosyl hydrolase domain, family 43"/>
    <property type="match status" value="1"/>
</dbReference>
<dbReference type="InterPro" id="IPR011081">
    <property type="entry name" value="Big_4"/>
</dbReference>
<dbReference type="InterPro" id="IPR046780">
    <property type="entry name" value="aBig_2"/>
</dbReference>
<evidence type="ECO:0000256" key="2">
    <source>
        <dbReference type="ARBA" id="ARBA00022729"/>
    </source>
</evidence>
<dbReference type="Pfam" id="PF04616">
    <property type="entry name" value="Glyco_hydro_43"/>
    <property type="match status" value="1"/>
</dbReference>
<evidence type="ECO:0000313" key="9">
    <source>
        <dbReference type="Proteomes" id="UP001610861"/>
    </source>
</evidence>
<gene>
    <name evidence="8" type="ORF">ACH3VR_15670</name>
</gene>
<dbReference type="Proteomes" id="UP001610861">
    <property type="component" value="Unassembled WGS sequence"/>
</dbReference>
<evidence type="ECO:0000256" key="4">
    <source>
        <dbReference type="ARBA" id="ARBA00023157"/>
    </source>
</evidence>
<dbReference type="PANTHER" id="PTHR43817:SF1">
    <property type="entry name" value="HYDROLASE, FAMILY 43, PUTATIVE (AFU_ORTHOLOGUE AFUA_3G01660)-RELATED"/>
    <property type="match status" value="1"/>
</dbReference>
<dbReference type="SUPFAM" id="SSF75005">
    <property type="entry name" value="Arabinanase/levansucrase/invertase"/>
    <property type="match status" value="1"/>
</dbReference>
<organism evidence="8 9">
    <name type="scientific">Microbacterium alkaliflavum</name>
    <dbReference type="NCBI Taxonomy" id="3248839"/>
    <lineage>
        <taxon>Bacteria</taxon>
        <taxon>Bacillati</taxon>
        <taxon>Actinomycetota</taxon>
        <taxon>Actinomycetes</taxon>
        <taxon>Micrococcales</taxon>
        <taxon>Microbacteriaceae</taxon>
        <taxon>Microbacterium</taxon>
    </lineage>
</organism>
<keyword evidence="5" id="KW-0326">Glycosidase</keyword>
<keyword evidence="9" id="KW-1185">Reference proteome</keyword>
<accession>A0ABW7QEH1</accession>
<protein>
    <submittedName>
        <fullName evidence="8">Family 43 glycosylhydrolase</fullName>
    </submittedName>
</protein>
<feature type="chain" id="PRO_5047228248" evidence="6">
    <location>
        <begin position="31"/>
        <end position="1161"/>
    </location>
</feature>
<evidence type="ECO:0000256" key="3">
    <source>
        <dbReference type="ARBA" id="ARBA00022801"/>
    </source>
</evidence>
<dbReference type="InterPro" id="IPR006710">
    <property type="entry name" value="Glyco_hydro_43"/>
</dbReference>
<evidence type="ECO:0000256" key="1">
    <source>
        <dbReference type="ARBA" id="ARBA00009865"/>
    </source>
</evidence>
<evidence type="ECO:0000313" key="8">
    <source>
        <dbReference type="EMBL" id="MFH8251804.1"/>
    </source>
</evidence>
<reference evidence="8 9" key="1">
    <citation type="submission" date="2024-09" db="EMBL/GenBank/DDBJ databases">
        <authorList>
            <person name="Pan X."/>
        </authorList>
    </citation>
    <scope>NUCLEOTIDE SEQUENCE [LARGE SCALE GENOMIC DNA]</scope>
    <source>
        <strain evidence="8 9">B2969</strain>
    </source>
</reference>
<feature type="signal peptide" evidence="6">
    <location>
        <begin position="1"/>
        <end position="30"/>
    </location>
</feature>
<sequence length="1161" mass="120792">MRLFPRRKAAVAVAAIGAMMLGLGATSAQAAAPDQGLIAQYTFDRTTGASVPNTAPGATLGEATVQNLQASDWTGSALTLRGGAKTSTGNWVQLPNNLLSGKTSTTVVAEVKATQAMLGGFHFLWNIGNDSSATEYFFTSLNCASGRSPLVGLKSAGVERLVQSGSCGVTANQWVSVVAVVDGAAGTASLYLDGARAASGAMPVTPANVVDQSLNAIARGPWPDPLFQGAISSFRVYDRALSAAEIADVSNADAQAHASELQTQAQAILTALNLADLQTSTDVDLPTSNGRVTWSSSNPAVVATDGTVNAPLAGQPSIPVQLTATATVRGVTATKTITVTVLPSTETAAQRAERLAQRFVVPAVVESGTALPAAPDGTTVAVTGTTGGITATDRISSASASAVDGTVTVRVTDPSTGATADRTFTVRVLPAATTSQLLAYSRNATTVGEANNADVALSMHLALENGAGWTPLNENYGIFFAKTSTTPPASGTTDSIIRSLRNPHLFYLANGDYGVVATRTARGGASDGTQASSLLFARSSDLLSYQEVGLVNLGVTSGVNEPAVVWDSASHRYVVSWTSDAGAPFYTTFADLTDASTRGAVLRGVVASTAGNAGTGVANYASGNAVAIPKSVVDALEVRFGRIANTGVAATGGIELEQGDAFTAADLPKRAELSYDDGTEATRAIAWDAASLAAVDTSKPGTYQVTGSVKQPEYPTPFADERADPSVFRYDWNGATKFLMIATDDLYGNNIGSAHMPIRIANSIEDLSDSAIAAGRNTEIDLLKRGDTDADGAAMTGCYWAPEFHVIGGKLSILFMPCYNTNGAPDMWTGRASIMQLKQDAQGNDLDPAVPANWTKVQKVLRADGSILNPIQNISLDMTYFEDKGQSYYVWQMVGALFIAKMDPANPTRLTSAPVRIGVPEYAWDNTIAEGPNVQAHDGKLFLIYSGSTVGDTYTTGLLTATSGADLTDPASWAKLNYPIQKSGLFNGAYQLGTGHGMWSYDEDDNLIYVFHARTDHNNLSGRDMFVRRVHWAADGLPVFDMEEDEEVAPANRTVTATVTVLAAPDLAYTATTTARCVTGKVVQTVTVTNTDDVALALDTVSPYGTKSTASLAPGKSVSYAFTTRLVTMPAGSVTVAAHATVGGKALSATQSIAYPQSVCG</sequence>
<dbReference type="Pfam" id="PF07532">
    <property type="entry name" value="Big_4"/>
    <property type="match status" value="1"/>
</dbReference>
<evidence type="ECO:0000256" key="5">
    <source>
        <dbReference type="ARBA" id="ARBA00023295"/>
    </source>
</evidence>
<feature type="domain" description="LamG-like jellyroll fold" evidence="7">
    <location>
        <begin position="103"/>
        <end position="244"/>
    </location>
</feature>
<name>A0ABW7QEH1_9MICO</name>
<comment type="caution">
    <text evidence="8">The sequence shown here is derived from an EMBL/GenBank/DDBJ whole genome shotgun (WGS) entry which is preliminary data.</text>
</comment>
<dbReference type="EMBL" id="JBIQWL010000006">
    <property type="protein sequence ID" value="MFH8251804.1"/>
    <property type="molecule type" value="Genomic_DNA"/>
</dbReference>
<dbReference type="PANTHER" id="PTHR43817">
    <property type="entry name" value="GLYCOSYL HYDROLASE"/>
    <property type="match status" value="1"/>
</dbReference>
<comment type="similarity">
    <text evidence="1">Belongs to the glycosyl hydrolase 43 family.</text>
</comment>
<dbReference type="InterPro" id="IPR006558">
    <property type="entry name" value="LamG-like"/>
</dbReference>
<dbReference type="Pfam" id="PF20578">
    <property type="entry name" value="aBig_2"/>
    <property type="match status" value="1"/>
</dbReference>
<dbReference type="SUPFAM" id="SSF49899">
    <property type="entry name" value="Concanavalin A-like lectins/glucanases"/>
    <property type="match status" value="1"/>
</dbReference>
<proteinExistence type="inferred from homology"/>
<keyword evidence="3" id="KW-0378">Hydrolase</keyword>
<dbReference type="InterPro" id="IPR013320">
    <property type="entry name" value="ConA-like_dom_sf"/>
</dbReference>
<keyword evidence="4" id="KW-1015">Disulfide bond</keyword>
<evidence type="ECO:0000256" key="6">
    <source>
        <dbReference type="SAM" id="SignalP"/>
    </source>
</evidence>
<keyword evidence="2 6" id="KW-0732">Signal</keyword>
<dbReference type="RefSeq" id="WP_397557258.1">
    <property type="nucleotide sequence ID" value="NZ_JBIQWL010000006.1"/>
</dbReference>
<dbReference type="InterPro" id="IPR023296">
    <property type="entry name" value="Glyco_hydro_beta-prop_sf"/>
</dbReference>
<dbReference type="Gene3D" id="2.60.120.200">
    <property type="match status" value="1"/>
</dbReference>